<dbReference type="STRING" id="1858805.M5GC18"/>
<gene>
    <name evidence="4" type="ORF">DACRYDRAFT_113234</name>
</gene>
<feature type="transmembrane region" description="Helical" evidence="1">
    <location>
        <begin position="485"/>
        <end position="503"/>
    </location>
</feature>
<dbReference type="PANTHER" id="PTHR35859">
    <property type="entry name" value="NONSELECTIVE CATION CHANNEL PROTEIN"/>
    <property type="match status" value="1"/>
</dbReference>
<dbReference type="InterPro" id="IPR052971">
    <property type="entry name" value="TRP_calcium_channel"/>
</dbReference>
<dbReference type="HOGENOM" id="CLU_014123_1_0_1"/>
<dbReference type="InterPro" id="IPR056337">
    <property type="entry name" value="LHD_YVC1"/>
</dbReference>
<feature type="domain" description="Calcium channel YVC1-like C-terminal transmembrane" evidence="3">
    <location>
        <begin position="315"/>
        <end position="498"/>
    </location>
</feature>
<feature type="transmembrane region" description="Helical" evidence="1">
    <location>
        <begin position="402"/>
        <end position="423"/>
    </location>
</feature>
<dbReference type="PANTHER" id="PTHR35859:SF1">
    <property type="entry name" value="NONSELECTIVE CATION CHANNEL PROTEIN"/>
    <property type="match status" value="1"/>
</dbReference>
<dbReference type="InterPro" id="IPR056336">
    <property type="entry name" value="YVC1_C"/>
</dbReference>
<dbReference type="Proteomes" id="UP000030653">
    <property type="component" value="Unassembled WGS sequence"/>
</dbReference>
<feature type="domain" description="YVC1 N-terminal linker helical" evidence="2">
    <location>
        <begin position="25"/>
        <end position="203"/>
    </location>
</feature>
<dbReference type="AlphaFoldDB" id="M5GC18"/>
<accession>M5GC18</accession>
<dbReference type="RefSeq" id="XP_040633453.1">
    <property type="nucleotide sequence ID" value="XM_040769593.1"/>
</dbReference>
<organism evidence="4 5">
    <name type="scientific">Dacryopinax primogenitus (strain DJM 731)</name>
    <name type="common">Brown rot fungus</name>
    <dbReference type="NCBI Taxonomy" id="1858805"/>
    <lineage>
        <taxon>Eukaryota</taxon>
        <taxon>Fungi</taxon>
        <taxon>Dikarya</taxon>
        <taxon>Basidiomycota</taxon>
        <taxon>Agaricomycotina</taxon>
        <taxon>Dacrymycetes</taxon>
        <taxon>Dacrymycetales</taxon>
        <taxon>Dacrymycetaceae</taxon>
        <taxon>Dacryopinax</taxon>
    </lineage>
</organism>
<feature type="transmembrane region" description="Helical" evidence="1">
    <location>
        <begin position="217"/>
        <end position="234"/>
    </location>
</feature>
<protein>
    <submittedName>
        <fullName evidence="4">Calcium activated cation channel</fullName>
    </submittedName>
</protein>
<keyword evidence="5" id="KW-1185">Reference proteome</keyword>
<dbReference type="Pfam" id="PF23190">
    <property type="entry name" value="LHD_TRPY1"/>
    <property type="match status" value="1"/>
</dbReference>
<dbReference type="OMA" id="YQKCIKY"/>
<keyword evidence="1" id="KW-1133">Transmembrane helix</keyword>
<feature type="transmembrane region" description="Helical" evidence="1">
    <location>
        <begin position="342"/>
        <end position="361"/>
    </location>
</feature>
<keyword evidence="1" id="KW-0472">Membrane</keyword>
<evidence type="ECO:0000256" key="1">
    <source>
        <dbReference type="SAM" id="Phobius"/>
    </source>
</evidence>
<dbReference type="GeneID" id="63684655"/>
<name>M5GC18_DACPD</name>
<dbReference type="OrthoDB" id="301415at2759"/>
<feature type="transmembrane region" description="Helical" evidence="1">
    <location>
        <begin position="284"/>
        <end position="305"/>
    </location>
</feature>
<reference evidence="4 5" key="1">
    <citation type="journal article" date="2012" name="Science">
        <title>The Paleozoic origin of enzymatic lignin decomposition reconstructed from 31 fungal genomes.</title>
        <authorList>
            <person name="Floudas D."/>
            <person name="Binder M."/>
            <person name="Riley R."/>
            <person name="Barry K."/>
            <person name="Blanchette R.A."/>
            <person name="Henrissat B."/>
            <person name="Martinez A.T."/>
            <person name="Otillar R."/>
            <person name="Spatafora J.W."/>
            <person name="Yadav J.S."/>
            <person name="Aerts A."/>
            <person name="Benoit I."/>
            <person name="Boyd A."/>
            <person name="Carlson A."/>
            <person name="Copeland A."/>
            <person name="Coutinho P.M."/>
            <person name="de Vries R.P."/>
            <person name="Ferreira P."/>
            <person name="Findley K."/>
            <person name="Foster B."/>
            <person name="Gaskell J."/>
            <person name="Glotzer D."/>
            <person name="Gorecki P."/>
            <person name="Heitman J."/>
            <person name="Hesse C."/>
            <person name="Hori C."/>
            <person name="Igarashi K."/>
            <person name="Jurgens J.A."/>
            <person name="Kallen N."/>
            <person name="Kersten P."/>
            <person name="Kohler A."/>
            <person name="Kuees U."/>
            <person name="Kumar T.K.A."/>
            <person name="Kuo A."/>
            <person name="LaButti K."/>
            <person name="Larrondo L.F."/>
            <person name="Lindquist E."/>
            <person name="Ling A."/>
            <person name="Lombard V."/>
            <person name="Lucas S."/>
            <person name="Lundell T."/>
            <person name="Martin R."/>
            <person name="McLaughlin D.J."/>
            <person name="Morgenstern I."/>
            <person name="Morin E."/>
            <person name="Murat C."/>
            <person name="Nagy L.G."/>
            <person name="Nolan M."/>
            <person name="Ohm R.A."/>
            <person name="Patyshakuliyeva A."/>
            <person name="Rokas A."/>
            <person name="Ruiz-Duenas F.J."/>
            <person name="Sabat G."/>
            <person name="Salamov A."/>
            <person name="Samejima M."/>
            <person name="Schmutz J."/>
            <person name="Slot J.C."/>
            <person name="St John F."/>
            <person name="Stenlid J."/>
            <person name="Sun H."/>
            <person name="Sun S."/>
            <person name="Syed K."/>
            <person name="Tsang A."/>
            <person name="Wiebenga A."/>
            <person name="Young D."/>
            <person name="Pisabarro A."/>
            <person name="Eastwood D.C."/>
            <person name="Martin F."/>
            <person name="Cullen D."/>
            <person name="Grigoriev I.V."/>
            <person name="Hibbett D.S."/>
        </authorList>
    </citation>
    <scope>NUCLEOTIDE SEQUENCE [LARGE SCALE GENOMIC DNA]</scope>
    <source>
        <strain evidence="4 5">DJM-731 SS1</strain>
    </source>
</reference>
<evidence type="ECO:0000259" key="3">
    <source>
        <dbReference type="Pfam" id="PF23317"/>
    </source>
</evidence>
<dbReference type="EMBL" id="JH795855">
    <property type="protein sequence ID" value="EJU06559.1"/>
    <property type="molecule type" value="Genomic_DNA"/>
</dbReference>
<evidence type="ECO:0000313" key="5">
    <source>
        <dbReference type="Proteomes" id="UP000030653"/>
    </source>
</evidence>
<dbReference type="Pfam" id="PF23317">
    <property type="entry name" value="YVC1_C"/>
    <property type="match status" value="1"/>
</dbReference>
<evidence type="ECO:0000259" key="2">
    <source>
        <dbReference type="Pfam" id="PF23190"/>
    </source>
</evidence>
<sequence>MADGNDEERAALIEFPASNPNAVTISRIVKRLRAMILTLIPIEVEQHSLTDATSRIITPAVINTFGKAAGDFQEALPFCLLRARRTFWEQAQMSPADYDEHMARATACEVLARKLVHVVSPERLNHVMSKRFRYKTWDDEESAAVSALELAIDQHCTIFLSSNEAQHVVQSLWDGEWIQNNIDDFNIEYIPYNPPHNRTVWQALNPDRMSVPRYQNWMRIFFWFFFLFVYSQTVQQPLDRLDPKHHFDIWEVLLYVQAFAYTMEETIKTYKNVRYYTWKSAFNFWLGVSFATDGLLIGAFVYRIAGIASPSHEIKLLTIVESFKYIGTMEICVSRMLQESSIFFALLALLAVGFIQAMFALDVADGASDQTGWDIINLLLQALLGSPDFTMSVAGASTFGLILFYMWNVITSIILLNILISLFSSAYADVTDHAEAEYLTFFAHKTVDMIRAPDNFVYPAPFNLIETCLIIPWEPFLSRDFYTKINRVIMTVLFFIPLSIVAIHESHLNTKKNSLIRSIFNRLEEPDGDIDEARDPPCDEPHGNISTISFEELVASFPNISQSSEESILAQIGHLKDRLDYLVMRLDLDSKEKEKGNK</sequence>
<proteinExistence type="predicted"/>
<keyword evidence="1" id="KW-0812">Transmembrane</keyword>
<evidence type="ECO:0000313" key="4">
    <source>
        <dbReference type="EMBL" id="EJU06559.1"/>
    </source>
</evidence>